<sequence length="101" mass="11301">DAAQPAHSEPPEFCYSSVWLSMNCLVLDPKTVIVEASEVYQQEEMDKLGMNVIPVDLRGAYAFGGGLHCSTADVYREGECLDYFPNRVADPTLVRPEMWND</sequence>
<dbReference type="Gene3D" id="3.75.10.10">
    <property type="entry name" value="L-arginine/glycine Amidinotransferase, Chain A"/>
    <property type="match status" value="1"/>
</dbReference>
<keyword evidence="2" id="KW-0808">Transferase</keyword>
<accession>A0A844RMA0</accession>
<dbReference type="Proteomes" id="UP000436429">
    <property type="component" value="Unassembled WGS sequence"/>
</dbReference>
<feature type="non-terminal residue" evidence="3">
    <location>
        <position position="1"/>
    </location>
</feature>
<evidence type="ECO:0000313" key="4">
    <source>
        <dbReference type="Proteomes" id="UP000436429"/>
    </source>
</evidence>
<name>A0A844RMA0_EGGLN</name>
<organism evidence="3 4">
    <name type="scientific">Eggerthella lenta</name>
    <name type="common">Eubacterium lentum</name>
    <dbReference type="NCBI Taxonomy" id="84112"/>
    <lineage>
        <taxon>Bacteria</taxon>
        <taxon>Bacillati</taxon>
        <taxon>Actinomycetota</taxon>
        <taxon>Coriobacteriia</taxon>
        <taxon>Eggerthellales</taxon>
        <taxon>Eggerthellaceae</taxon>
        <taxon>Eggerthella</taxon>
    </lineage>
</organism>
<dbReference type="PANTHER" id="PTHR10488:SF1">
    <property type="entry name" value="GLYCINE AMIDINOTRANSFERASE, MITOCHONDRIAL"/>
    <property type="match status" value="1"/>
</dbReference>
<gene>
    <name evidence="3" type="ORF">GO726_13620</name>
</gene>
<comment type="caution">
    <text evidence="3">The sequence shown here is derived from an EMBL/GenBank/DDBJ whole genome shotgun (WGS) entry which is preliminary data.</text>
</comment>
<evidence type="ECO:0000313" key="3">
    <source>
        <dbReference type="EMBL" id="MVN34195.1"/>
    </source>
</evidence>
<protein>
    <recommendedName>
        <fullName evidence="5">Serine/threonine protein kinase</fullName>
    </recommendedName>
</protein>
<evidence type="ECO:0008006" key="5">
    <source>
        <dbReference type="Google" id="ProtNLM"/>
    </source>
</evidence>
<comment type="similarity">
    <text evidence="1">Belongs to the amidinotransferase family.</text>
</comment>
<dbReference type="GO" id="GO:0015068">
    <property type="term" value="F:glycine amidinotransferase activity"/>
    <property type="evidence" value="ECO:0007669"/>
    <property type="project" value="TreeGrafter"/>
</dbReference>
<dbReference type="EMBL" id="WPOM01000041">
    <property type="protein sequence ID" value="MVN34195.1"/>
    <property type="molecule type" value="Genomic_DNA"/>
</dbReference>
<reference evidence="3 4" key="1">
    <citation type="submission" date="2019-11" db="EMBL/GenBank/DDBJ databases">
        <title>Whole genome shotgun sequencing (WGS) data from Adlercreutzia equolifaciens ResAG-91, Eggerthella lenta MRI-F36, MRI-F37, MRI-F40, ResAG-49, ResAG-88, ResAG-121, ResAG-145, and Gordonibacter sp. ResAG-5, ResAG-26, ResAG-43, ResAG-50, ResAG-59.</title>
        <authorList>
            <person name="Stoll D.A."/>
            <person name="Danylec N."/>
            <person name="Franz C.M.A.P."/>
            <person name="Huch M."/>
        </authorList>
    </citation>
    <scope>NUCLEOTIDE SEQUENCE [LARGE SCALE GENOMIC DNA]</scope>
    <source>
        <strain evidence="3 4">ResAG-88</strain>
    </source>
</reference>
<dbReference type="AlphaFoldDB" id="A0A844RMA0"/>
<dbReference type="InterPro" id="IPR033195">
    <property type="entry name" value="AmidinoTrfase"/>
</dbReference>
<dbReference type="PANTHER" id="PTHR10488">
    <property type="entry name" value="GLYCINE AMIDINOTRANSFERASE, MITOCHONDRIAL"/>
    <property type="match status" value="1"/>
</dbReference>
<dbReference type="GO" id="GO:0006601">
    <property type="term" value="P:creatine biosynthetic process"/>
    <property type="evidence" value="ECO:0007669"/>
    <property type="project" value="TreeGrafter"/>
</dbReference>
<dbReference type="SUPFAM" id="SSF55909">
    <property type="entry name" value="Pentein"/>
    <property type="match status" value="1"/>
</dbReference>
<evidence type="ECO:0000256" key="2">
    <source>
        <dbReference type="ARBA" id="ARBA00022679"/>
    </source>
</evidence>
<evidence type="ECO:0000256" key="1">
    <source>
        <dbReference type="ARBA" id="ARBA00006943"/>
    </source>
</evidence>
<proteinExistence type="inferred from homology"/>